<evidence type="ECO:0000313" key="1">
    <source>
        <dbReference type="EMBL" id="KAH7974664.1"/>
    </source>
</evidence>
<proteinExistence type="predicted"/>
<sequence length="163" mass="19043">MNESTDRPQTPIARTASTLLLPPRPLDTTGDTFHNWTVWKSEFDLFATATGLTQQPKEVQAATFLMTIGEDARRKYHTFKFDSEDEEKDLKSLLTKFEAHYKPSENLTFNEFRFGSRDQQEGESFNDWLTELRILASRCEFGELEERLIRSRIILGIRDKDFQ</sequence>
<reference evidence="1" key="1">
    <citation type="submission" date="2020-05" db="EMBL/GenBank/DDBJ databases">
        <title>Large-scale comparative analyses of tick genomes elucidate their genetic diversity and vector capacities.</title>
        <authorList>
            <person name="Jia N."/>
            <person name="Wang J."/>
            <person name="Shi W."/>
            <person name="Du L."/>
            <person name="Sun Y."/>
            <person name="Zhan W."/>
            <person name="Jiang J."/>
            <person name="Wang Q."/>
            <person name="Zhang B."/>
            <person name="Ji P."/>
            <person name="Sakyi L.B."/>
            <person name="Cui X."/>
            <person name="Yuan T."/>
            <person name="Jiang B."/>
            <person name="Yang W."/>
            <person name="Lam T.T.-Y."/>
            <person name="Chang Q."/>
            <person name="Ding S."/>
            <person name="Wang X."/>
            <person name="Zhu J."/>
            <person name="Ruan X."/>
            <person name="Zhao L."/>
            <person name="Wei J."/>
            <person name="Que T."/>
            <person name="Du C."/>
            <person name="Cheng J."/>
            <person name="Dai P."/>
            <person name="Han X."/>
            <person name="Huang E."/>
            <person name="Gao Y."/>
            <person name="Liu J."/>
            <person name="Shao H."/>
            <person name="Ye R."/>
            <person name="Li L."/>
            <person name="Wei W."/>
            <person name="Wang X."/>
            <person name="Wang C."/>
            <person name="Yang T."/>
            <person name="Huo Q."/>
            <person name="Li W."/>
            <person name="Guo W."/>
            <person name="Chen H."/>
            <person name="Zhou L."/>
            <person name="Ni X."/>
            <person name="Tian J."/>
            <person name="Zhou Y."/>
            <person name="Sheng Y."/>
            <person name="Liu T."/>
            <person name="Pan Y."/>
            <person name="Xia L."/>
            <person name="Li J."/>
            <person name="Zhao F."/>
            <person name="Cao W."/>
        </authorList>
    </citation>
    <scope>NUCLEOTIDE SEQUENCE</scope>
    <source>
        <strain evidence="1">Dsil-2018</strain>
    </source>
</reference>
<name>A0ACB8DR34_DERSI</name>
<dbReference type="Proteomes" id="UP000821865">
    <property type="component" value="Chromosome 10"/>
</dbReference>
<keyword evidence="2" id="KW-1185">Reference proteome</keyword>
<protein>
    <submittedName>
        <fullName evidence="1">Uncharacterized protein</fullName>
    </submittedName>
</protein>
<gene>
    <name evidence="1" type="ORF">HPB49_017959</name>
</gene>
<organism evidence="1 2">
    <name type="scientific">Dermacentor silvarum</name>
    <name type="common">Tick</name>
    <dbReference type="NCBI Taxonomy" id="543639"/>
    <lineage>
        <taxon>Eukaryota</taxon>
        <taxon>Metazoa</taxon>
        <taxon>Ecdysozoa</taxon>
        <taxon>Arthropoda</taxon>
        <taxon>Chelicerata</taxon>
        <taxon>Arachnida</taxon>
        <taxon>Acari</taxon>
        <taxon>Parasitiformes</taxon>
        <taxon>Ixodida</taxon>
        <taxon>Ixodoidea</taxon>
        <taxon>Ixodidae</taxon>
        <taxon>Rhipicephalinae</taxon>
        <taxon>Dermacentor</taxon>
    </lineage>
</organism>
<evidence type="ECO:0000313" key="2">
    <source>
        <dbReference type="Proteomes" id="UP000821865"/>
    </source>
</evidence>
<accession>A0ACB8DR34</accession>
<dbReference type="EMBL" id="CM023479">
    <property type="protein sequence ID" value="KAH7974664.1"/>
    <property type="molecule type" value="Genomic_DNA"/>
</dbReference>
<comment type="caution">
    <text evidence="1">The sequence shown here is derived from an EMBL/GenBank/DDBJ whole genome shotgun (WGS) entry which is preliminary data.</text>
</comment>